<dbReference type="NCBIfam" id="TIGR01509">
    <property type="entry name" value="HAD-SF-IA-v3"/>
    <property type="match status" value="1"/>
</dbReference>
<dbReference type="Gene3D" id="1.10.150.240">
    <property type="entry name" value="Putative phosphatase, domain 2"/>
    <property type="match status" value="1"/>
</dbReference>
<dbReference type="GO" id="GO:0016787">
    <property type="term" value="F:hydrolase activity"/>
    <property type="evidence" value="ECO:0007669"/>
    <property type="project" value="UniProtKB-KW"/>
</dbReference>
<evidence type="ECO:0008006" key="6">
    <source>
        <dbReference type="Google" id="ProtNLM"/>
    </source>
</evidence>
<evidence type="ECO:0000256" key="1">
    <source>
        <dbReference type="ARBA" id="ARBA00001946"/>
    </source>
</evidence>
<proteinExistence type="predicted"/>
<dbReference type="InterPro" id="IPR051400">
    <property type="entry name" value="HAD-like_hydrolase"/>
</dbReference>
<evidence type="ECO:0000256" key="2">
    <source>
        <dbReference type="ARBA" id="ARBA00022801"/>
    </source>
</evidence>
<protein>
    <recommendedName>
        <fullName evidence="6">HAD family hydrolase</fullName>
    </recommendedName>
</protein>
<dbReference type="EMBL" id="NVQC01000026">
    <property type="protein sequence ID" value="PTL35321.1"/>
    <property type="molecule type" value="Genomic_DNA"/>
</dbReference>
<dbReference type="SUPFAM" id="SSF56784">
    <property type="entry name" value="HAD-like"/>
    <property type="match status" value="1"/>
</dbReference>
<dbReference type="SFLD" id="SFLDS00003">
    <property type="entry name" value="Haloacid_Dehalogenase"/>
    <property type="match status" value="1"/>
</dbReference>
<evidence type="ECO:0000256" key="3">
    <source>
        <dbReference type="ARBA" id="ARBA00022842"/>
    </source>
</evidence>
<reference evidence="4 5" key="1">
    <citation type="submission" date="2017-09" db="EMBL/GenBank/DDBJ databases">
        <title>Bloom of a denitrifying methanotroph, Candidatus Methylomirabilis limnetica, in a deep stratified lake.</title>
        <authorList>
            <person name="Graf J.S."/>
            <person name="Marchant H.K."/>
            <person name="Tienken D."/>
            <person name="Hach P.F."/>
            <person name="Brand A."/>
            <person name="Schubert C.J."/>
            <person name="Kuypers M.M."/>
            <person name="Milucka J."/>
        </authorList>
    </citation>
    <scope>NUCLEOTIDE SEQUENCE [LARGE SCALE GENOMIC DNA]</scope>
    <source>
        <strain evidence="4 5">Zug</strain>
    </source>
</reference>
<keyword evidence="3" id="KW-0460">Magnesium</keyword>
<dbReference type="AlphaFoldDB" id="A0A2T4TW28"/>
<dbReference type="InterPro" id="IPR023214">
    <property type="entry name" value="HAD_sf"/>
</dbReference>
<organism evidence="4 5">
    <name type="scientific">Candidatus Methylomirabilis limnetica</name>
    <dbReference type="NCBI Taxonomy" id="2033718"/>
    <lineage>
        <taxon>Bacteria</taxon>
        <taxon>Candidatus Methylomirabilota</taxon>
        <taxon>Candidatus Methylomirabilia</taxon>
        <taxon>Candidatus Methylomirabilales</taxon>
        <taxon>Candidatus Methylomirabilaceae</taxon>
        <taxon>Candidatus Methylomirabilis</taxon>
    </lineage>
</organism>
<dbReference type="GO" id="GO:0044281">
    <property type="term" value="P:small molecule metabolic process"/>
    <property type="evidence" value="ECO:0007669"/>
    <property type="project" value="UniProtKB-ARBA"/>
</dbReference>
<comment type="cofactor">
    <cofactor evidence="1">
        <name>Mg(2+)</name>
        <dbReference type="ChEBI" id="CHEBI:18420"/>
    </cofactor>
</comment>
<accession>A0A2T4TW28</accession>
<dbReference type="RefSeq" id="WP_107563338.1">
    <property type="nucleotide sequence ID" value="NZ_NVQC01000026.1"/>
</dbReference>
<dbReference type="InterPro" id="IPR006439">
    <property type="entry name" value="HAD-SF_hydro_IA"/>
</dbReference>
<dbReference type="PRINTS" id="PR00413">
    <property type="entry name" value="HADHALOGNASE"/>
</dbReference>
<dbReference type="OrthoDB" id="9797415at2"/>
<dbReference type="NCBIfam" id="TIGR01549">
    <property type="entry name" value="HAD-SF-IA-v1"/>
    <property type="match status" value="1"/>
</dbReference>
<reference evidence="5" key="2">
    <citation type="journal article" date="2018" name="Environ. Microbiol.">
        <title>Bloom of a denitrifying methanotroph, 'Candidatus Methylomirabilis limnetica', in a deep stratified lake.</title>
        <authorList>
            <person name="Graf J.S."/>
            <person name="Mayr M.J."/>
            <person name="Marchant H.K."/>
            <person name="Tienken D."/>
            <person name="Hach P.F."/>
            <person name="Brand A."/>
            <person name="Schubert C.J."/>
            <person name="Kuypers M.M."/>
            <person name="Milucka J."/>
        </authorList>
    </citation>
    <scope>NUCLEOTIDE SEQUENCE [LARGE SCALE GENOMIC DNA]</scope>
    <source>
        <strain evidence="5">Zug</strain>
    </source>
</reference>
<name>A0A2T4TW28_9BACT</name>
<keyword evidence="2" id="KW-0378">Hydrolase</keyword>
<dbReference type="PANTHER" id="PTHR46470">
    <property type="entry name" value="N-ACYLNEURAMINATE-9-PHOSPHATASE"/>
    <property type="match status" value="1"/>
</dbReference>
<evidence type="ECO:0000313" key="5">
    <source>
        <dbReference type="Proteomes" id="UP000241436"/>
    </source>
</evidence>
<dbReference type="InterPro" id="IPR036412">
    <property type="entry name" value="HAD-like_sf"/>
</dbReference>
<dbReference type="Gene3D" id="3.40.50.1000">
    <property type="entry name" value="HAD superfamily/HAD-like"/>
    <property type="match status" value="1"/>
</dbReference>
<dbReference type="Pfam" id="PF00702">
    <property type="entry name" value="Hydrolase"/>
    <property type="match status" value="1"/>
</dbReference>
<comment type="caution">
    <text evidence="4">The sequence shown here is derived from an EMBL/GenBank/DDBJ whole genome shotgun (WGS) entry which is preliminary data.</text>
</comment>
<dbReference type="InterPro" id="IPR023198">
    <property type="entry name" value="PGP-like_dom2"/>
</dbReference>
<evidence type="ECO:0000313" key="4">
    <source>
        <dbReference type="EMBL" id="PTL35321.1"/>
    </source>
</evidence>
<sequence>MNAMTRSRMVKELPKAILFDFGGTLDADGVAWKDRFYPFYLAEHMEIERDRYDQAYYVGDDALVARGFSDYSFRESLLFQVTGVLEALNMADARVASRLCDRFLQDSLDKIRSNLTILRELSVRFRLGIISNFYGNLERVCLESGLTPLMSVMVDSARVGFTKPDPRIFQAALMQLQLDPREAVFVGDSLPRDMEGAKGLGMPHIWLVSDHSGAAVPCCPGDPMIRSLADLREILL</sequence>
<gene>
    <name evidence="4" type="ORF">CLG94_10465</name>
</gene>
<dbReference type="Proteomes" id="UP000241436">
    <property type="component" value="Unassembled WGS sequence"/>
</dbReference>
<dbReference type="SFLD" id="SFLDG01129">
    <property type="entry name" value="C1.5:_HAD__Beta-PGM__Phosphata"/>
    <property type="match status" value="1"/>
</dbReference>
<keyword evidence="5" id="KW-1185">Reference proteome</keyword>